<feature type="compositionally biased region" description="Acidic residues" evidence="20">
    <location>
        <begin position="225"/>
        <end position="235"/>
    </location>
</feature>
<evidence type="ECO:0000256" key="15">
    <source>
        <dbReference type="ARBA" id="ARBA00065249"/>
    </source>
</evidence>
<sequence>MEPQLSSNKEEVENEAALEKSAMQSTSSTPCRAFRGRGDGCLKTEGTCPPETNGAAPSMAGSGRVLRDRSTRAIPVWRQSDIGEDRGEVTRVVAANRRRKAKCPRRRKSAAAAQGSSYAARGFSGDCDLPDEFEENKDALVNRAARGRQVRSGARTCRGSPRTVFKIEPEMDIDYVEANKAVEKTGTSVEKKEEESMDDDVIEEEECPFVDDPNDETYRPHSHSEEEDTVSSDEDVPFRDDQNDANDQSYDPKEIPKLRHRPHTRLTEKKDKATMQETATEQETEIKTEGGESTDVQTTAEVEEGAEPPRKRGRRRKDDKSPRLPKRRKKPPVQYVRCEMEGCGTVLAHPRYLQHHIKYQHLMKKKYVCPHPSCGRLFRLQKQLLRHAKHHTDQRDYICEFCARAFKSSHNLAVHRMIHTGEKPLQCEICGFTCRQKASLNWHMKKHDADATYQFSCSICGKKFEKKDSVVAHKAKSHPEVLIAEALAANAGSLITTPTGVTLLLDTSTGSMQTEQVVPEAQGSSVIPAGQVGPVMVVDQDHPLHSMQVPVTLALSSTEEENSAPSQQTSAHSLQMPLQFVSTQQHQIQQLPIQPSTTSDTQQAALVQQLPVQSYSPQSQIVHMAFRALPQQQLPLVSVAQQLPLQTTQPHQNQTLCRPPSHNPAPNTPLLSQTLPEASTDPRSVLGFGGDPASSSSTSPQSSTTPSEKRQVVWQGDGTNENGSGGGVWEVGREGEEPNMTDSSDGQIQHVLL</sequence>
<feature type="compositionally biased region" description="Acidic residues" evidence="20">
    <location>
        <begin position="195"/>
        <end position="215"/>
    </location>
</feature>
<comment type="pathway">
    <text evidence="3">Protein modification; protein ubiquitination.</text>
</comment>
<evidence type="ECO:0000256" key="12">
    <source>
        <dbReference type="ARBA" id="ARBA00022833"/>
    </source>
</evidence>
<evidence type="ECO:0000256" key="8">
    <source>
        <dbReference type="ARBA" id="ARBA00022723"/>
    </source>
</evidence>
<comment type="catalytic activity">
    <reaction evidence="1">
        <text>S-ubiquitinyl-[E2 ubiquitin-conjugating enzyme]-L-cysteine + [acceptor protein]-L-lysine = [E2 ubiquitin-conjugating enzyme]-L-cysteine + N(6)-ubiquitinyl-[acceptor protein]-L-lysine.</text>
        <dbReference type="EC" id="2.3.2.27"/>
    </reaction>
</comment>
<dbReference type="GO" id="GO:0005634">
    <property type="term" value="C:nucleus"/>
    <property type="evidence" value="ECO:0007669"/>
    <property type="project" value="UniProtKB-SubCell"/>
</dbReference>
<evidence type="ECO:0000256" key="10">
    <source>
        <dbReference type="ARBA" id="ARBA00022771"/>
    </source>
</evidence>
<dbReference type="FunFam" id="3.30.160.60:FF:000183">
    <property type="entry name" value="E3 ubiquitin-protein ligase ZFP91"/>
    <property type="match status" value="1"/>
</dbReference>
<proteinExistence type="inferred from homology"/>
<accession>A0A671KR53</accession>
<keyword evidence="12" id="KW-0862">Zinc</keyword>
<evidence type="ECO:0000256" key="13">
    <source>
        <dbReference type="ARBA" id="ARBA00023242"/>
    </source>
</evidence>
<keyword evidence="8" id="KW-0479">Metal-binding</keyword>
<dbReference type="FunFam" id="3.30.160.60:FF:000356">
    <property type="entry name" value="E3 ubiquitin-protein ligase ZFP91"/>
    <property type="match status" value="1"/>
</dbReference>
<evidence type="ECO:0000256" key="1">
    <source>
        <dbReference type="ARBA" id="ARBA00000900"/>
    </source>
</evidence>
<comment type="subunit">
    <text evidence="15">Interacts with MAP3K14/NIK.</text>
</comment>
<dbReference type="Proteomes" id="UP000472260">
    <property type="component" value="Unassembled WGS sequence"/>
</dbReference>
<evidence type="ECO:0000256" key="9">
    <source>
        <dbReference type="ARBA" id="ARBA00022737"/>
    </source>
</evidence>
<feature type="domain" description="C2H2-type" evidence="21">
    <location>
        <begin position="455"/>
        <end position="478"/>
    </location>
</feature>
<reference evidence="22" key="1">
    <citation type="submission" date="2025-08" db="UniProtKB">
        <authorList>
            <consortium name="Ensembl"/>
        </authorList>
    </citation>
    <scope>IDENTIFICATION</scope>
</reference>
<comment type="subcellular location">
    <subcellularLocation>
        <location evidence="2">Nucleus</location>
    </subcellularLocation>
</comment>
<keyword evidence="13" id="KW-0539">Nucleus</keyword>
<feature type="compositionally biased region" description="Low complexity" evidence="20">
    <location>
        <begin position="110"/>
        <end position="120"/>
    </location>
</feature>
<feature type="region of interest" description="Disordered" evidence="20">
    <location>
        <begin position="1"/>
        <end position="35"/>
    </location>
</feature>
<dbReference type="GO" id="GO:0061630">
    <property type="term" value="F:ubiquitin protein ligase activity"/>
    <property type="evidence" value="ECO:0007669"/>
    <property type="project" value="UniProtKB-EC"/>
</dbReference>
<gene>
    <name evidence="22" type="primary">LOC107671112</name>
</gene>
<dbReference type="EC" id="2.3.2.27" evidence="5"/>
<evidence type="ECO:0000256" key="20">
    <source>
        <dbReference type="SAM" id="MobiDB-lite"/>
    </source>
</evidence>
<feature type="compositionally biased region" description="Basic and acidic residues" evidence="20">
    <location>
        <begin position="265"/>
        <end position="274"/>
    </location>
</feature>
<comment type="function">
    <text evidence="14">Atypical E3 ubiquitin-protein ligase that mediates 'Lys-63'-linked ubiquitination of MAP3K14/NIK, leading to stabilize and activate MAP3K14/NIK. It thereby acts as an activator of the non-canonical NF-kappa-B2/NFKB2 pathway. May also play an important role in cell proliferation and/or anti-apoptosis.</text>
</comment>
<evidence type="ECO:0000313" key="22">
    <source>
        <dbReference type="Ensembl" id="ENSSANP00000009393.1"/>
    </source>
</evidence>
<evidence type="ECO:0000256" key="4">
    <source>
        <dbReference type="ARBA" id="ARBA00006991"/>
    </source>
</evidence>
<evidence type="ECO:0000256" key="3">
    <source>
        <dbReference type="ARBA" id="ARBA00004906"/>
    </source>
</evidence>
<dbReference type="PANTHER" id="PTHR46179:SF11">
    <property type="entry name" value="E3 UBIQUITIN-PROTEIN LIGASE ZFP91"/>
    <property type="match status" value="1"/>
</dbReference>
<evidence type="ECO:0000256" key="2">
    <source>
        <dbReference type="ARBA" id="ARBA00004123"/>
    </source>
</evidence>
<dbReference type="InterPro" id="IPR013087">
    <property type="entry name" value="Znf_C2H2_type"/>
</dbReference>
<dbReference type="AlphaFoldDB" id="A0A671KR53"/>
<dbReference type="GO" id="GO:0008270">
    <property type="term" value="F:zinc ion binding"/>
    <property type="evidence" value="ECO:0007669"/>
    <property type="project" value="UniProtKB-KW"/>
</dbReference>
<keyword evidence="7" id="KW-0808">Transferase</keyword>
<dbReference type="PROSITE" id="PS00028">
    <property type="entry name" value="ZINC_FINGER_C2H2_1"/>
    <property type="match status" value="4"/>
</dbReference>
<evidence type="ECO:0000256" key="19">
    <source>
        <dbReference type="PROSITE-ProRule" id="PRU00042"/>
    </source>
</evidence>
<evidence type="ECO:0000256" key="14">
    <source>
        <dbReference type="ARBA" id="ARBA00054990"/>
    </source>
</evidence>
<dbReference type="Pfam" id="PF00096">
    <property type="entry name" value="zf-C2H2"/>
    <property type="match status" value="3"/>
</dbReference>
<evidence type="ECO:0000256" key="17">
    <source>
        <dbReference type="ARBA" id="ARBA00077489"/>
    </source>
</evidence>
<keyword evidence="6" id="KW-0597">Phosphoprotein</keyword>
<protein>
    <recommendedName>
        <fullName evidence="16">E3 ubiquitin-protein ligase ZFP91</fullName>
        <ecNumber evidence="5">2.3.2.27</ecNumber>
    </recommendedName>
    <alternativeName>
        <fullName evidence="17">RING-type E3 ubiquitin transferase ZFP91</fullName>
    </alternativeName>
    <alternativeName>
        <fullName evidence="18">Zinc finger protein 91 homolog</fullName>
    </alternativeName>
</protein>
<evidence type="ECO:0000259" key="21">
    <source>
        <dbReference type="PROSITE" id="PS50157"/>
    </source>
</evidence>
<feature type="region of interest" description="Disordered" evidence="20">
    <location>
        <begin position="649"/>
        <end position="753"/>
    </location>
</feature>
<evidence type="ECO:0000256" key="18">
    <source>
        <dbReference type="ARBA" id="ARBA00079395"/>
    </source>
</evidence>
<feature type="region of interest" description="Disordered" evidence="20">
    <location>
        <begin position="48"/>
        <end position="67"/>
    </location>
</feature>
<evidence type="ECO:0000256" key="7">
    <source>
        <dbReference type="ARBA" id="ARBA00022679"/>
    </source>
</evidence>
<dbReference type="PANTHER" id="PTHR46179">
    <property type="entry name" value="ZINC FINGER PROTEIN"/>
    <property type="match status" value="1"/>
</dbReference>
<dbReference type="Ensembl" id="ENSSANT00000010057.1">
    <property type="protein sequence ID" value="ENSSANP00000009393.1"/>
    <property type="gene ID" value="ENSSANG00000005215.1"/>
</dbReference>
<comment type="similarity">
    <text evidence="4">Belongs to the krueppel C2H2-type zinc-finger protein family.</text>
</comment>
<keyword evidence="9" id="KW-0677">Repeat</keyword>
<feature type="region of interest" description="Disordered" evidence="20">
    <location>
        <begin position="182"/>
        <end position="332"/>
    </location>
</feature>
<dbReference type="SUPFAM" id="SSF57667">
    <property type="entry name" value="beta-beta-alpha zinc fingers"/>
    <property type="match status" value="3"/>
</dbReference>
<evidence type="ECO:0000256" key="6">
    <source>
        <dbReference type="ARBA" id="ARBA00022553"/>
    </source>
</evidence>
<feature type="compositionally biased region" description="Basic residues" evidence="20">
    <location>
        <begin position="97"/>
        <end position="109"/>
    </location>
</feature>
<organism evidence="22 23">
    <name type="scientific">Sinocyclocheilus anshuiensis</name>
    <dbReference type="NCBI Taxonomy" id="1608454"/>
    <lineage>
        <taxon>Eukaryota</taxon>
        <taxon>Metazoa</taxon>
        <taxon>Chordata</taxon>
        <taxon>Craniata</taxon>
        <taxon>Vertebrata</taxon>
        <taxon>Euteleostomi</taxon>
        <taxon>Actinopterygii</taxon>
        <taxon>Neopterygii</taxon>
        <taxon>Teleostei</taxon>
        <taxon>Ostariophysi</taxon>
        <taxon>Cypriniformes</taxon>
        <taxon>Cyprinidae</taxon>
        <taxon>Cyprininae</taxon>
        <taxon>Sinocyclocheilus</taxon>
    </lineage>
</organism>
<feature type="domain" description="C2H2-type" evidence="21">
    <location>
        <begin position="397"/>
        <end position="424"/>
    </location>
</feature>
<dbReference type="RefSeq" id="XP_016319464.1">
    <property type="nucleotide sequence ID" value="XM_016463978.1"/>
</dbReference>
<dbReference type="SMART" id="SM00355">
    <property type="entry name" value="ZnF_C2H2"/>
    <property type="match status" value="5"/>
</dbReference>
<evidence type="ECO:0000313" key="23">
    <source>
        <dbReference type="Proteomes" id="UP000472260"/>
    </source>
</evidence>
<evidence type="ECO:0000256" key="11">
    <source>
        <dbReference type="ARBA" id="ARBA00022786"/>
    </source>
</evidence>
<reference evidence="22" key="2">
    <citation type="submission" date="2025-09" db="UniProtKB">
        <authorList>
            <consortium name="Ensembl"/>
        </authorList>
    </citation>
    <scope>IDENTIFICATION</scope>
</reference>
<keyword evidence="23" id="KW-1185">Reference proteome</keyword>
<dbReference type="GeneID" id="107671112"/>
<dbReference type="Gene3D" id="3.30.160.60">
    <property type="entry name" value="Classic Zinc Finger"/>
    <property type="match status" value="4"/>
</dbReference>
<keyword evidence="11" id="KW-0833">Ubl conjugation pathway</keyword>
<feature type="domain" description="C2H2-type" evidence="21">
    <location>
        <begin position="425"/>
        <end position="452"/>
    </location>
</feature>
<evidence type="ECO:0000256" key="16">
    <source>
        <dbReference type="ARBA" id="ARBA00071305"/>
    </source>
</evidence>
<feature type="domain" description="C2H2-type" evidence="21">
    <location>
        <begin position="367"/>
        <end position="396"/>
    </location>
</feature>
<dbReference type="InterPro" id="IPR036236">
    <property type="entry name" value="Znf_C2H2_sf"/>
</dbReference>
<evidence type="ECO:0000256" key="5">
    <source>
        <dbReference type="ARBA" id="ARBA00012483"/>
    </source>
</evidence>
<feature type="compositionally biased region" description="Low complexity" evidence="20">
    <location>
        <begin position="692"/>
        <end position="706"/>
    </location>
</feature>
<name>A0A671KR53_9TELE</name>
<dbReference type="GO" id="GO:0003712">
    <property type="term" value="F:transcription coregulator activity"/>
    <property type="evidence" value="ECO:0007669"/>
    <property type="project" value="TreeGrafter"/>
</dbReference>
<feature type="region of interest" description="Disordered" evidence="20">
    <location>
        <begin position="97"/>
        <end position="121"/>
    </location>
</feature>
<dbReference type="InterPro" id="IPR051061">
    <property type="entry name" value="Zinc_finger_trans_reg"/>
</dbReference>
<dbReference type="PROSITE" id="PS50157">
    <property type="entry name" value="ZINC_FINGER_C2H2_2"/>
    <property type="match status" value="4"/>
</dbReference>
<keyword evidence="10 19" id="KW-0863">Zinc-finger</keyword>
<dbReference type="GO" id="GO:0006357">
    <property type="term" value="P:regulation of transcription by RNA polymerase II"/>
    <property type="evidence" value="ECO:0007669"/>
    <property type="project" value="TreeGrafter"/>
</dbReference>